<evidence type="ECO:0000313" key="1">
    <source>
        <dbReference type="EMBL" id="GAF72196.1"/>
    </source>
</evidence>
<dbReference type="EMBL" id="BARS01006684">
    <property type="protein sequence ID" value="GAF72196.1"/>
    <property type="molecule type" value="Genomic_DNA"/>
</dbReference>
<feature type="non-terminal residue" evidence="1">
    <location>
        <position position="1"/>
    </location>
</feature>
<gene>
    <name evidence="1" type="ORF">S01H1_12983</name>
</gene>
<sequence length="287" mass="30077">RPEFALHELDTAAATFDVGATMIGEGKLYNSGAIDTRPDYIITGTTMTVNYNLSANLRNFRNITFTSKVDSDGADIECQLLTQASAEIQNSIVRSNALTNVACLQDPTFGSTTGLHDTDFIQSGVGHAIEVLATSTLTGIGFTGYGGTPGSNLVESTGSADAAIFNDTGGAITITVVGGDTPSVRNGAGATTTVVAATTVTFDKLKDNTEVRVYAAGTTTELDGIENATAGSTDDRNFPASISSGTSVDYVIHKVGYEYIRVESFTWPSVNQTLDIAQRVDRNDIGT</sequence>
<organism evidence="1">
    <name type="scientific">marine sediment metagenome</name>
    <dbReference type="NCBI Taxonomy" id="412755"/>
    <lineage>
        <taxon>unclassified sequences</taxon>
        <taxon>metagenomes</taxon>
        <taxon>ecological metagenomes</taxon>
    </lineage>
</organism>
<protein>
    <submittedName>
        <fullName evidence="1">Uncharacterized protein</fullName>
    </submittedName>
</protein>
<dbReference type="AlphaFoldDB" id="X0SAI9"/>
<reference evidence="1" key="1">
    <citation type="journal article" date="2014" name="Front. Microbiol.">
        <title>High frequency of phylogenetically diverse reductive dehalogenase-homologous genes in deep subseafloor sedimentary metagenomes.</title>
        <authorList>
            <person name="Kawai M."/>
            <person name="Futagami T."/>
            <person name="Toyoda A."/>
            <person name="Takaki Y."/>
            <person name="Nishi S."/>
            <person name="Hori S."/>
            <person name="Arai W."/>
            <person name="Tsubouchi T."/>
            <person name="Morono Y."/>
            <person name="Uchiyama I."/>
            <person name="Ito T."/>
            <person name="Fujiyama A."/>
            <person name="Inagaki F."/>
            <person name="Takami H."/>
        </authorList>
    </citation>
    <scope>NUCLEOTIDE SEQUENCE</scope>
    <source>
        <strain evidence="1">Expedition CK06-06</strain>
    </source>
</reference>
<name>X0SAI9_9ZZZZ</name>
<accession>X0SAI9</accession>
<proteinExistence type="predicted"/>
<comment type="caution">
    <text evidence="1">The sequence shown here is derived from an EMBL/GenBank/DDBJ whole genome shotgun (WGS) entry which is preliminary data.</text>
</comment>